<evidence type="ECO:0000256" key="3">
    <source>
        <dbReference type="ARBA" id="ARBA00022692"/>
    </source>
</evidence>
<keyword evidence="4 7" id="KW-1133">Transmembrane helix</keyword>
<keyword evidence="9" id="KW-1185">Reference proteome</keyword>
<evidence type="ECO:0000256" key="6">
    <source>
        <dbReference type="SAM" id="Coils"/>
    </source>
</evidence>
<dbReference type="SUPFAM" id="SSF140478">
    <property type="entry name" value="LemA-like"/>
    <property type="match status" value="1"/>
</dbReference>
<accession>A0A1E7WLT9</accession>
<proteinExistence type="inferred from homology"/>
<evidence type="ECO:0000256" key="1">
    <source>
        <dbReference type="ARBA" id="ARBA00004167"/>
    </source>
</evidence>
<feature type="coiled-coil region" evidence="6">
    <location>
        <begin position="118"/>
        <end position="149"/>
    </location>
</feature>
<dbReference type="PANTHER" id="PTHR34478">
    <property type="entry name" value="PROTEIN LEMA"/>
    <property type="match status" value="1"/>
</dbReference>
<comment type="caution">
    <text evidence="8">The sequence shown here is derived from an EMBL/GenBank/DDBJ whole genome shotgun (WGS) entry which is preliminary data.</text>
</comment>
<dbReference type="Proteomes" id="UP000175989">
    <property type="component" value="Unassembled WGS sequence"/>
</dbReference>
<organism evidence="8 9">
    <name type="scientific">Duganella phyllosphaerae</name>
    <dbReference type="NCBI Taxonomy" id="762836"/>
    <lineage>
        <taxon>Bacteria</taxon>
        <taxon>Pseudomonadati</taxon>
        <taxon>Pseudomonadota</taxon>
        <taxon>Betaproteobacteria</taxon>
        <taxon>Burkholderiales</taxon>
        <taxon>Oxalobacteraceae</taxon>
        <taxon>Telluria group</taxon>
        <taxon>Duganella</taxon>
    </lineage>
</organism>
<gene>
    <name evidence="8" type="ORF">DUPY_24640</name>
</gene>
<evidence type="ECO:0000256" key="2">
    <source>
        <dbReference type="ARBA" id="ARBA00008854"/>
    </source>
</evidence>
<keyword evidence="3 7" id="KW-0812">Transmembrane</keyword>
<comment type="similarity">
    <text evidence="2">Belongs to the LemA family.</text>
</comment>
<evidence type="ECO:0000256" key="7">
    <source>
        <dbReference type="SAM" id="Phobius"/>
    </source>
</evidence>
<evidence type="ECO:0000256" key="5">
    <source>
        <dbReference type="ARBA" id="ARBA00023136"/>
    </source>
</evidence>
<sequence length="293" mass="32198">MSGIFDFIGSIIKIAIYAAIILAVMALFGYNQLRALSEAVKAAFSNIGVTARKQVSLTNQLIEAVKGYADTEKFVHLKISDDISAANIAQIQQQSHSMVSAINGLAQRYPDLKSSQQYNTLMEAIYNVENDLERQRERFNEAARAYNTKRTSIPHVFYAAALGFRNAPYLELHNDEPQDMGMLNTMNNDDGERVKQMLGAVGSQTATVLRTVSNKAVEHGKVAMTAAQTRMKQQQVMEYSYLDQDRNPQGPVSLDALLQLQAEGKVTTETPVMPLGGRVWAPLGTVINPGPAS</sequence>
<evidence type="ECO:0000256" key="4">
    <source>
        <dbReference type="ARBA" id="ARBA00022989"/>
    </source>
</evidence>
<protein>
    <submittedName>
        <fullName evidence="8">LemA family protein</fullName>
    </submittedName>
</protein>
<dbReference type="InterPro" id="IPR023353">
    <property type="entry name" value="LemA-like_dom_sf"/>
</dbReference>
<dbReference type="Pfam" id="PF04011">
    <property type="entry name" value="LemA"/>
    <property type="match status" value="1"/>
</dbReference>
<dbReference type="OrthoDB" id="9804152at2"/>
<dbReference type="EMBL" id="LROM01000085">
    <property type="protein sequence ID" value="OEZ99999.1"/>
    <property type="molecule type" value="Genomic_DNA"/>
</dbReference>
<dbReference type="InterPro" id="IPR007156">
    <property type="entry name" value="MamQ_LemA"/>
</dbReference>
<dbReference type="PANTHER" id="PTHR34478:SF1">
    <property type="entry name" value="PROTEIN LEMA"/>
    <property type="match status" value="1"/>
</dbReference>
<name>A0A1E7WLT9_9BURK</name>
<reference evidence="9" key="1">
    <citation type="journal article" date="2016" name="Front. Microbiol.">
        <title>Molecular Keys to the Janthinobacterium and Duganella spp. Interaction with the Plant Pathogen Fusarium graminearum.</title>
        <authorList>
            <person name="Haack F.S."/>
            <person name="Poehlein A."/>
            <person name="Kroger C."/>
            <person name="Voigt C.A."/>
            <person name="Piepenbring M."/>
            <person name="Bode H.B."/>
            <person name="Daniel R."/>
            <person name="Schafer W."/>
            <person name="Streit W.R."/>
        </authorList>
    </citation>
    <scope>NUCLEOTIDE SEQUENCE [LARGE SCALE GENOMIC DNA]</scope>
    <source>
        <strain evidence="9">T54</strain>
    </source>
</reference>
<dbReference type="Gene3D" id="1.20.1440.20">
    <property type="entry name" value="LemA-like domain"/>
    <property type="match status" value="1"/>
</dbReference>
<dbReference type="AlphaFoldDB" id="A0A1E7WLT9"/>
<dbReference type="RefSeq" id="WP_070248447.1">
    <property type="nucleotide sequence ID" value="NZ_LROM01000085.1"/>
</dbReference>
<evidence type="ECO:0000313" key="8">
    <source>
        <dbReference type="EMBL" id="OEZ99999.1"/>
    </source>
</evidence>
<evidence type="ECO:0000313" key="9">
    <source>
        <dbReference type="Proteomes" id="UP000175989"/>
    </source>
</evidence>
<comment type="subcellular location">
    <subcellularLocation>
        <location evidence="1">Membrane</location>
        <topology evidence="1">Single-pass membrane protein</topology>
    </subcellularLocation>
</comment>
<keyword evidence="6" id="KW-0175">Coiled coil</keyword>
<dbReference type="GO" id="GO:0016020">
    <property type="term" value="C:membrane"/>
    <property type="evidence" value="ECO:0007669"/>
    <property type="project" value="UniProtKB-SubCell"/>
</dbReference>
<keyword evidence="5 7" id="KW-0472">Membrane</keyword>
<feature type="transmembrane region" description="Helical" evidence="7">
    <location>
        <begin position="7"/>
        <end position="30"/>
    </location>
</feature>